<proteinExistence type="predicted"/>
<dbReference type="AlphaFoldDB" id="N1UKI2"/>
<name>N1UKI2_9LEPT</name>
<comment type="caution">
    <text evidence="1">The sequence shown here is derived from an EMBL/GenBank/DDBJ whole genome shotgun (WGS) entry which is preliminary data.</text>
</comment>
<dbReference type="Proteomes" id="UP000012249">
    <property type="component" value="Unassembled WGS sequence"/>
</dbReference>
<evidence type="ECO:0000313" key="1">
    <source>
        <dbReference type="EMBL" id="EMY16545.1"/>
    </source>
</evidence>
<gene>
    <name evidence="1" type="ORF">LEP1GSC043_0080</name>
</gene>
<accession>N1UKI2</accession>
<organism evidence="1 2">
    <name type="scientific">Leptospira weilii str. Ecochallenge</name>
    <dbReference type="NCBI Taxonomy" id="1049986"/>
    <lineage>
        <taxon>Bacteria</taxon>
        <taxon>Pseudomonadati</taxon>
        <taxon>Spirochaetota</taxon>
        <taxon>Spirochaetia</taxon>
        <taxon>Leptospirales</taxon>
        <taxon>Leptospiraceae</taxon>
        <taxon>Leptospira</taxon>
    </lineage>
</organism>
<evidence type="ECO:0000313" key="2">
    <source>
        <dbReference type="Proteomes" id="UP000012249"/>
    </source>
</evidence>
<protein>
    <submittedName>
        <fullName evidence="1">Uncharacterized protein</fullName>
    </submittedName>
</protein>
<sequence>MAEEQGVSINQLALYAFTKEIQDLETSQYFEKYYKGKTKKQIFADF</sequence>
<reference evidence="1 2" key="1">
    <citation type="submission" date="2013-02" db="EMBL/GenBank/DDBJ databases">
        <authorList>
            <person name="Harkins D.M."/>
            <person name="Durkin A.S."/>
            <person name="Brinkac L.M."/>
            <person name="Haft D.H."/>
            <person name="Selengut J.D."/>
            <person name="Sanka R."/>
            <person name="DePew J."/>
            <person name="Purushe J."/>
            <person name="Haake D.A."/>
            <person name="Matsunaga J."/>
            <person name="Vinetz J.M."/>
            <person name="Sutton G.G."/>
            <person name="Nierman W.C."/>
            <person name="Fouts D.E."/>
        </authorList>
    </citation>
    <scope>NUCLEOTIDE SEQUENCE [LARGE SCALE GENOMIC DNA]</scope>
    <source>
        <strain evidence="1 2">Ecochallenge</strain>
    </source>
</reference>
<dbReference type="EMBL" id="AHMI02000002">
    <property type="protein sequence ID" value="EMY16545.1"/>
    <property type="molecule type" value="Genomic_DNA"/>
</dbReference>